<dbReference type="AlphaFoldDB" id="A0A1Y1U7X6"/>
<dbReference type="Proteomes" id="UP000193218">
    <property type="component" value="Unassembled WGS sequence"/>
</dbReference>
<dbReference type="InterPro" id="IPR032963">
    <property type="entry name" value="Gclm"/>
</dbReference>
<feature type="compositionally biased region" description="Polar residues" evidence="1">
    <location>
        <begin position="98"/>
        <end position="112"/>
    </location>
</feature>
<dbReference type="PANTHER" id="PTHR13295">
    <property type="entry name" value="GLUTAMATE CYSTEINE LIGASE REGULATORY SUBUNIT"/>
    <property type="match status" value="1"/>
</dbReference>
<evidence type="ECO:0000313" key="2">
    <source>
        <dbReference type="EMBL" id="ORX34140.1"/>
    </source>
</evidence>
<dbReference type="GO" id="GO:0030234">
    <property type="term" value="F:enzyme regulator activity"/>
    <property type="evidence" value="ECO:0007669"/>
    <property type="project" value="TreeGrafter"/>
</dbReference>
<keyword evidence="3" id="KW-1185">Reference proteome</keyword>
<dbReference type="STRING" id="4999.A0A1Y1U7X6"/>
<protein>
    <recommendedName>
        <fullName evidence="4">GCS light chain</fullName>
    </recommendedName>
</protein>
<organism evidence="2 3">
    <name type="scientific">Kockovaella imperatae</name>
    <dbReference type="NCBI Taxonomy" id="4999"/>
    <lineage>
        <taxon>Eukaryota</taxon>
        <taxon>Fungi</taxon>
        <taxon>Dikarya</taxon>
        <taxon>Basidiomycota</taxon>
        <taxon>Agaricomycotina</taxon>
        <taxon>Tremellomycetes</taxon>
        <taxon>Tremellales</taxon>
        <taxon>Cuniculitremaceae</taxon>
        <taxon>Kockovaella</taxon>
    </lineage>
</organism>
<dbReference type="RefSeq" id="XP_021868418.1">
    <property type="nucleotide sequence ID" value="XM_022012070.1"/>
</dbReference>
<dbReference type="GO" id="GO:0035226">
    <property type="term" value="F:glutamate-cysteine ligase catalytic subunit binding"/>
    <property type="evidence" value="ECO:0007669"/>
    <property type="project" value="InterPro"/>
</dbReference>
<accession>A0A1Y1U7X6</accession>
<dbReference type="InParanoid" id="A0A1Y1U7X6"/>
<dbReference type="GO" id="GO:0006750">
    <property type="term" value="P:glutathione biosynthetic process"/>
    <property type="evidence" value="ECO:0007669"/>
    <property type="project" value="InterPro"/>
</dbReference>
<name>A0A1Y1U7X6_9TREE</name>
<feature type="region of interest" description="Disordered" evidence="1">
    <location>
        <begin position="91"/>
        <end position="112"/>
    </location>
</feature>
<proteinExistence type="predicted"/>
<dbReference type="EMBL" id="NBSH01000015">
    <property type="protein sequence ID" value="ORX34140.1"/>
    <property type="molecule type" value="Genomic_DNA"/>
</dbReference>
<dbReference type="GO" id="GO:0017109">
    <property type="term" value="C:glutamate-cysteine ligase complex"/>
    <property type="evidence" value="ECO:0007669"/>
    <property type="project" value="TreeGrafter"/>
</dbReference>
<gene>
    <name evidence="2" type="ORF">BD324DRAFT_166633</name>
</gene>
<dbReference type="OrthoDB" id="5596051at2759"/>
<evidence type="ECO:0008006" key="4">
    <source>
        <dbReference type="Google" id="ProtNLM"/>
    </source>
</evidence>
<reference evidence="2 3" key="1">
    <citation type="submission" date="2017-03" db="EMBL/GenBank/DDBJ databases">
        <title>Widespread Adenine N6-methylation of Active Genes in Fungi.</title>
        <authorList>
            <consortium name="DOE Joint Genome Institute"/>
            <person name="Mondo S.J."/>
            <person name="Dannebaum R.O."/>
            <person name="Kuo R.C."/>
            <person name="Louie K.B."/>
            <person name="Bewick A.J."/>
            <person name="Labutti K."/>
            <person name="Haridas S."/>
            <person name="Kuo A."/>
            <person name="Salamov A."/>
            <person name="Ahrendt S.R."/>
            <person name="Lau R."/>
            <person name="Bowen B.P."/>
            <person name="Lipzen A."/>
            <person name="Sullivan W."/>
            <person name="Andreopoulos W.B."/>
            <person name="Clum A."/>
            <person name="Lindquist E."/>
            <person name="Daum C."/>
            <person name="Northen T.R."/>
            <person name="Ramamoorthy G."/>
            <person name="Schmitz R.J."/>
            <person name="Gryganskyi A."/>
            <person name="Culley D."/>
            <person name="Magnuson J."/>
            <person name="James T.Y."/>
            <person name="O'Malley M.A."/>
            <person name="Stajich J.E."/>
            <person name="Spatafora J.W."/>
            <person name="Visel A."/>
            <person name="Grigoriev I.V."/>
        </authorList>
    </citation>
    <scope>NUCLEOTIDE SEQUENCE [LARGE SCALE GENOMIC DNA]</scope>
    <source>
        <strain evidence="2 3">NRRL Y-17943</strain>
    </source>
</reference>
<evidence type="ECO:0000313" key="3">
    <source>
        <dbReference type="Proteomes" id="UP000193218"/>
    </source>
</evidence>
<comment type="caution">
    <text evidence="2">The sequence shown here is derived from an EMBL/GenBank/DDBJ whole genome shotgun (WGS) entry which is preliminary data.</text>
</comment>
<sequence>MAQSSSTSDASTTHLPSLLIFTGSHHPLPRKYPHPHKPILLIPPFMHRTLHAALDQTPPATSTTSDGTLIIPHPDNIIKHDLPELAADRTGIDEKPHGQTNDASTTLDTAQPLSTVAEDGFSRSDDIDAEVTVKLHLVGSSTSSSTRLEWITKALTSLAEFKGLKEVDTLLLGFKGVDYRGQKSEAATVLGCGTEGMESGSGGEVVDEQVASEVVDTWRALIKAKGASSKGLPNGSSAPDGHSIPTVDLEQAVKHVKILGTLYMPLSLLETLSEDAAQAPTINSMDTPDCHHLPREYLDFARERGIELWAGGGGEGSDPMPDRELHNVLQEFNSSLIPIIPSLSEREPPLLENLIPLREDGLKYDPNVEPDLRVNWVLGYTLVSKTRNVVKDKGYIVSADWVV</sequence>
<evidence type="ECO:0000256" key="1">
    <source>
        <dbReference type="SAM" id="MobiDB-lite"/>
    </source>
</evidence>
<dbReference type="GeneID" id="33553878"/>
<dbReference type="PANTHER" id="PTHR13295:SF4">
    <property type="entry name" value="GLUTAMATE--CYSTEINE LIGASE REGULATORY SUBUNIT"/>
    <property type="match status" value="1"/>
</dbReference>